<feature type="non-terminal residue" evidence="1">
    <location>
        <position position="1"/>
    </location>
</feature>
<reference evidence="1" key="1">
    <citation type="journal article" date="2015" name="Nature">
        <title>Complex archaea that bridge the gap between prokaryotes and eukaryotes.</title>
        <authorList>
            <person name="Spang A."/>
            <person name="Saw J.H."/>
            <person name="Jorgensen S.L."/>
            <person name="Zaremba-Niedzwiedzka K."/>
            <person name="Martijn J."/>
            <person name="Lind A.E."/>
            <person name="van Eijk R."/>
            <person name="Schleper C."/>
            <person name="Guy L."/>
            <person name="Ettema T.J."/>
        </authorList>
    </citation>
    <scope>NUCLEOTIDE SEQUENCE</scope>
</reference>
<gene>
    <name evidence="1" type="ORF">LCGC14_2568620</name>
</gene>
<evidence type="ECO:0000313" key="1">
    <source>
        <dbReference type="EMBL" id="KKL09167.1"/>
    </source>
</evidence>
<dbReference type="AlphaFoldDB" id="A0A0F9B5P9"/>
<comment type="caution">
    <text evidence="1">The sequence shown here is derived from an EMBL/GenBank/DDBJ whole genome shotgun (WGS) entry which is preliminary data.</text>
</comment>
<name>A0A0F9B5P9_9ZZZZ</name>
<sequence length="117" mass="13531">VMEALAASWPPKETIDGLTAKVQYLLDTYVSLEDEGKEGHFIFPDGDSWIVRNETKKKKCLWRAVIRAVDSYWSVQNSETGDDWPDYRCCISKREAHIVADFANWLEARYNKELDGE</sequence>
<accession>A0A0F9B5P9</accession>
<protein>
    <submittedName>
        <fullName evidence="1">Uncharacterized protein</fullName>
    </submittedName>
</protein>
<dbReference type="EMBL" id="LAZR01042589">
    <property type="protein sequence ID" value="KKL09167.1"/>
    <property type="molecule type" value="Genomic_DNA"/>
</dbReference>
<proteinExistence type="predicted"/>
<organism evidence="1">
    <name type="scientific">marine sediment metagenome</name>
    <dbReference type="NCBI Taxonomy" id="412755"/>
    <lineage>
        <taxon>unclassified sequences</taxon>
        <taxon>metagenomes</taxon>
        <taxon>ecological metagenomes</taxon>
    </lineage>
</organism>